<gene>
    <name evidence="13" type="ORF">SU32_06475</name>
</gene>
<name>A0A0N0E7Y5_9HYPH</name>
<dbReference type="CDD" id="cd00537">
    <property type="entry name" value="MTHFR"/>
    <property type="match status" value="1"/>
</dbReference>
<organism evidence="13 14">
    <name type="scientific">Ahrensia marina</name>
    <dbReference type="NCBI Taxonomy" id="1514904"/>
    <lineage>
        <taxon>Bacteria</taxon>
        <taxon>Pseudomonadati</taxon>
        <taxon>Pseudomonadota</taxon>
        <taxon>Alphaproteobacteria</taxon>
        <taxon>Hyphomicrobiales</taxon>
        <taxon>Ahrensiaceae</taxon>
        <taxon>Ahrensia</taxon>
    </lineage>
</organism>
<keyword evidence="4" id="KW-0028">Amino-acid biosynthesis</keyword>
<comment type="catalytic activity">
    <reaction evidence="11">
        <text>(6S)-5-methyl-5,6,7,8-tetrahydrofolate + NAD(+) = (6R)-5,10-methylene-5,6,7,8-tetrahydrofolate + NADH + H(+)</text>
        <dbReference type="Rhea" id="RHEA:19821"/>
        <dbReference type="ChEBI" id="CHEBI:15378"/>
        <dbReference type="ChEBI" id="CHEBI:15636"/>
        <dbReference type="ChEBI" id="CHEBI:18608"/>
        <dbReference type="ChEBI" id="CHEBI:57540"/>
        <dbReference type="ChEBI" id="CHEBI:57945"/>
        <dbReference type="EC" id="1.5.1.54"/>
    </reaction>
    <physiologicalReaction direction="right-to-left" evidence="11">
        <dbReference type="Rhea" id="RHEA:19823"/>
    </physiologicalReaction>
</comment>
<evidence type="ECO:0000256" key="11">
    <source>
        <dbReference type="ARBA" id="ARBA00048628"/>
    </source>
</evidence>
<dbReference type="RefSeq" id="WP_053998544.1">
    <property type="nucleotide sequence ID" value="NZ_JXMU01000008.1"/>
</dbReference>
<sequence>MGGSVLSRTHDAASERNLRISFEFFPPKNDAMEKTLADTITKLAPLSPDFISVTYGAGGSTRDPSKRTLAKVLEQAGIPAAAHLTCVGSKKEEVDEVIRDFASMGISRFVALRGDPETGMGTQYVPTEGGYENAAALVAALKSHSDFDVSVAAYPEKHPESADFDADIDMLKRKVDNGADRAITQFFFDNDLYERYVERVRAAGINIPIVPGILPIHNFKAMSNFAQRCQTNVPAWLADRFAGLEDDAQTHAMIATAIAADQVVDLVDRGVTDFHFYTMNRPDLVFALCKLLGIKGNDNPAWAA</sequence>
<dbReference type="GO" id="GO:0071949">
    <property type="term" value="F:FAD binding"/>
    <property type="evidence" value="ECO:0007669"/>
    <property type="project" value="TreeGrafter"/>
</dbReference>
<comment type="pathway">
    <text evidence="2 12">One-carbon metabolism; tetrahydrofolate interconversion.</text>
</comment>
<dbReference type="EC" id="1.5.1.54" evidence="12"/>
<keyword evidence="9" id="KW-0486">Methionine biosynthesis</keyword>
<dbReference type="InterPro" id="IPR003171">
    <property type="entry name" value="Mehydrof_redctse-like"/>
</dbReference>
<comment type="similarity">
    <text evidence="3 12">Belongs to the methylenetetrahydrofolate reductase family.</text>
</comment>
<accession>A0A0N0E7Y5</accession>
<evidence type="ECO:0000256" key="5">
    <source>
        <dbReference type="ARBA" id="ARBA00022630"/>
    </source>
</evidence>
<evidence type="ECO:0000256" key="3">
    <source>
        <dbReference type="ARBA" id="ARBA00006743"/>
    </source>
</evidence>
<evidence type="ECO:0000256" key="2">
    <source>
        <dbReference type="ARBA" id="ARBA00004777"/>
    </source>
</evidence>
<evidence type="ECO:0000256" key="12">
    <source>
        <dbReference type="RuleBase" id="RU003862"/>
    </source>
</evidence>
<dbReference type="EMBL" id="JXMU01000008">
    <property type="protein sequence ID" value="KPB01725.1"/>
    <property type="molecule type" value="Genomic_DNA"/>
</dbReference>
<evidence type="ECO:0000313" key="14">
    <source>
        <dbReference type="Proteomes" id="UP000038011"/>
    </source>
</evidence>
<dbReference type="UniPathway" id="UPA00193"/>
<comment type="pathway">
    <text evidence="10">Amino-acid biosynthesis; L-methionine biosynthesis via de novo pathway.</text>
</comment>
<keyword evidence="7 12" id="KW-0560">Oxidoreductase</keyword>
<proteinExistence type="inferred from homology"/>
<protein>
    <recommendedName>
        <fullName evidence="12">Methylenetetrahydrofolate reductase</fullName>
        <ecNumber evidence="12">1.5.1.54</ecNumber>
    </recommendedName>
</protein>
<evidence type="ECO:0000256" key="7">
    <source>
        <dbReference type="ARBA" id="ARBA00023002"/>
    </source>
</evidence>
<keyword evidence="8" id="KW-0520">NAD</keyword>
<evidence type="ECO:0000313" key="13">
    <source>
        <dbReference type="EMBL" id="KPB01725.1"/>
    </source>
</evidence>
<evidence type="ECO:0000256" key="9">
    <source>
        <dbReference type="ARBA" id="ARBA00023167"/>
    </source>
</evidence>
<evidence type="ECO:0000256" key="8">
    <source>
        <dbReference type="ARBA" id="ARBA00023027"/>
    </source>
</evidence>
<evidence type="ECO:0000256" key="10">
    <source>
        <dbReference type="ARBA" id="ARBA00034478"/>
    </source>
</evidence>
<dbReference type="OrthoDB" id="9812555at2"/>
<evidence type="ECO:0000256" key="6">
    <source>
        <dbReference type="ARBA" id="ARBA00022827"/>
    </source>
</evidence>
<dbReference type="GO" id="GO:0009086">
    <property type="term" value="P:methionine biosynthetic process"/>
    <property type="evidence" value="ECO:0007669"/>
    <property type="project" value="UniProtKB-KW"/>
</dbReference>
<dbReference type="Gene3D" id="3.20.20.220">
    <property type="match status" value="1"/>
</dbReference>
<dbReference type="InterPro" id="IPR029041">
    <property type="entry name" value="FAD-linked_oxidoreductase-like"/>
</dbReference>
<comment type="cofactor">
    <cofactor evidence="1 12">
        <name>FAD</name>
        <dbReference type="ChEBI" id="CHEBI:57692"/>
    </cofactor>
</comment>
<keyword evidence="14" id="KW-1185">Reference proteome</keyword>
<dbReference type="PANTHER" id="PTHR45754:SF3">
    <property type="entry name" value="METHYLENETETRAHYDROFOLATE REDUCTASE (NADPH)"/>
    <property type="match status" value="1"/>
</dbReference>
<dbReference type="AlphaFoldDB" id="A0A0N0E7Y5"/>
<dbReference type="Proteomes" id="UP000038011">
    <property type="component" value="Unassembled WGS sequence"/>
</dbReference>
<dbReference type="Pfam" id="PF02219">
    <property type="entry name" value="MTHFR"/>
    <property type="match status" value="1"/>
</dbReference>
<comment type="caution">
    <text evidence="13">The sequence shown here is derived from an EMBL/GenBank/DDBJ whole genome shotgun (WGS) entry which is preliminary data.</text>
</comment>
<keyword evidence="6 12" id="KW-0274">FAD</keyword>
<evidence type="ECO:0000256" key="4">
    <source>
        <dbReference type="ARBA" id="ARBA00022605"/>
    </source>
</evidence>
<reference evidence="13 14" key="1">
    <citation type="submission" date="2015-01" db="EMBL/GenBank/DDBJ databases">
        <title>Ahrensia donghaiensis sp. nov., a novel dimethylsulphoniopropionate-cleavage bacterium isolated from seawater and emended descriptions of the genus Ahrensia and Ahrensia kielensis.</title>
        <authorList>
            <person name="Liu J."/>
        </authorList>
    </citation>
    <scope>NUCLEOTIDE SEQUENCE [LARGE SCALE GENOMIC DNA]</scope>
    <source>
        <strain evidence="13 14">LZD062</strain>
    </source>
</reference>
<dbReference type="NCBIfam" id="TIGR00676">
    <property type="entry name" value="fadh2"/>
    <property type="match status" value="1"/>
</dbReference>
<keyword evidence="5 12" id="KW-0285">Flavoprotein</keyword>
<dbReference type="PATRIC" id="fig|1514904.3.peg.3328"/>
<dbReference type="GO" id="GO:0005829">
    <property type="term" value="C:cytosol"/>
    <property type="evidence" value="ECO:0007669"/>
    <property type="project" value="InterPro"/>
</dbReference>
<evidence type="ECO:0000256" key="1">
    <source>
        <dbReference type="ARBA" id="ARBA00001974"/>
    </source>
</evidence>
<dbReference type="SUPFAM" id="SSF51730">
    <property type="entry name" value="FAD-linked oxidoreductase"/>
    <property type="match status" value="1"/>
</dbReference>
<dbReference type="GO" id="GO:0035999">
    <property type="term" value="P:tetrahydrofolate interconversion"/>
    <property type="evidence" value="ECO:0007669"/>
    <property type="project" value="UniProtKB-UniPathway"/>
</dbReference>
<dbReference type="STRING" id="1514904.SU32_06475"/>
<dbReference type="GO" id="GO:0106312">
    <property type="term" value="F:methylenetetrahydrofolate reductase (NADH) activity"/>
    <property type="evidence" value="ECO:0007669"/>
    <property type="project" value="UniProtKB-EC"/>
</dbReference>
<dbReference type="PANTHER" id="PTHR45754">
    <property type="entry name" value="METHYLENETETRAHYDROFOLATE REDUCTASE"/>
    <property type="match status" value="1"/>
</dbReference>
<dbReference type="InterPro" id="IPR004620">
    <property type="entry name" value="MTHF_reductase_bac"/>
</dbReference>